<dbReference type="InterPro" id="IPR036890">
    <property type="entry name" value="HATPase_C_sf"/>
</dbReference>
<sequence>MLPSTKRSLRALRGAAPCRGCPRRAMHGSLSVMPQGGLLRRMFSRRLHISGVWWRLHAHALKGRRLTMSHRITRGDLLRTLQSPEAVSACLALPSRAESVRTARRFVAHQLEAWGCESAKPSTALVSSELATNAIKHRSPGAEAQDFLVSVTFEPGVALVVQVADADPRPPVVKARQSALAAGGRGLFLVTQMADYWSASPRSDGKGKVVSACLRADQDGTDPPGAYGLNLPEAAAPPTSSSSGPEAHRPDLQEIGKGMFPSHESAAHRQGEHRSSSGSPAQAEDGASVTGTTPPTMVGVLR</sequence>
<dbReference type="AlphaFoldDB" id="A0A344TYL2"/>
<evidence type="ECO:0000313" key="4">
    <source>
        <dbReference type="EMBL" id="AXE23733.1"/>
    </source>
</evidence>
<dbReference type="GO" id="GO:0004674">
    <property type="term" value="F:protein serine/threonine kinase activity"/>
    <property type="evidence" value="ECO:0007669"/>
    <property type="project" value="UniProtKB-KW"/>
</dbReference>
<evidence type="ECO:0000256" key="1">
    <source>
        <dbReference type="ARBA" id="ARBA00022527"/>
    </source>
</evidence>
<dbReference type="OrthoDB" id="4201486at2"/>
<keyword evidence="5" id="KW-1185">Reference proteome</keyword>
<evidence type="ECO:0000259" key="3">
    <source>
        <dbReference type="Pfam" id="PF13581"/>
    </source>
</evidence>
<feature type="region of interest" description="Disordered" evidence="2">
    <location>
        <begin position="216"/>
        <end position="302"/>
    </location>
</feature>
<feature type="domain" description="Histidine kinase/HSP90-like ATPase" evidence="3">
    <location>
        <begin position="93"/>
        <end position="212"/>
    </location>
</feature>
<dbReference type="EMBL" id="CP030862">
    <property type="protein sequence ID" value="AXE23733.1"/>
    <property type="molecule type" value="Genomic_DNA"/>
</dbReference>
<proteinExistence type="predicted"/>
<feature type="compositionally biased region" description="Basic and acidic residues" evidence="2">
    <location>
        <begin position="265"/>
        <end position="275"/>
    </location>
</feature>
<feature type="compositionally biased region" description="Low complexity" evidence="2">
    <location>
        <begin position="232"/>
        <end position="245"/>
    </location>
</feature>
<dbReference type="PANTHER" id="PTHR35526">
    <property type="entry name" value="ANTI-SIGMA-F FACTOR RSBW-RELATED"/>
    <property type="match status" value="1"/>
</dbReference>
<protein>
    <recommendedName>
        <fullName evidence="3">Histidine kinase/HSP90-like ATPase domain-containing protein</fullName>
    </recommendedName>
</protein>
<dbReference type="Proteomes" id="UP000252004">
    <property type="component" value="Chromosome"/>
</dbReference>
<dbReference type="Gene3D" id="3.30.565.10">
    <property type="entry name" value="Histidine kinase-like ATPase, C-terminal domain"/>
    <property type="match status" value="1"/>
</dbReference>
<name>A0A344TYL2_9ACTN</name>
<feature type="compositionally biased region" description="Low complexity" evidence="2">
    <location>
        <begin position="289"/>
        <end position="302"/>
    </location>
</feature>
<dbReference type="PANTHER" id="PTHR35526:SF3">
    <property type="entry name" value="ANTI-SIGMA-F FACTOR RSBW"/>
    <property type="match status" value="1"/>
</dbReference>
<reference evidence="4 5" key="1">
    <citation type="submission" date="2018-01" db="EMBL/GenBank/DDBJ databases">
        <title>Draft genome Sequence of streptomyces globosus LZH-48.</title>
        <authorList>
            <person name="Ran K."/>
            <person name="Li Z."/>
            <person name="Wei S."/>
            <person name="Dong R."/>
        </authorList>
    </citation>
    <scope>NUCLEOTIDE SEQUENCE [LARGE SCALE GENOMIC DNA]</scope>
    <source>
        <strain evidence="4 5">LZH-48</strain>
    </source>
</reference>
<gene>
    <name evidence="4" type="ORF">C0216_09890</name>
</gene>
<evidence type="ECO:0000313" key="5">
    <source>
        <dbReference type="Proteomes" id="UP000252004"/>
    </source>
</evidence>
<evidence type="ECO:0000256" key="2">
    <source>
        <dbReference type="SAM" id="MobiDB-lite"/>
    </source>
</evidence>
<keyword evidence="1" id="KW-0723">Serine/threonine-protein kinase</keyword>
<dbReference type="CDD" id="cd16936">
    <property type="entry name" value="HATPase_RsbW-like"/>
    <property type="match status" value="1"/>
</dbReference>
<accession>A0A344TYL2</accession>
<dbReference type="KEGG" id="sgz:C0216_09890"/>
<dbReference type="InterPro" id="IPR003594">
    <property type="entry name" value="HATPase_dom"/>
</dbReference>
<keyword evidence="1" id="KW-0808">Transferase</keyword>
<organism evidence="4 5">
    <name type="scientific">Streptomyces globosus</name>
    <dbReference type="NCBI Taxonomy" id="68209"/>
    <lineage>
        <taxon>Bacteria</taxon>
        <taxon>Bacillati</taxon>
        <taxon>Actinomycetota</taxon>
        <taxon>Actinomycetes</taxon>
        <taxon>Kitasatosporales</taxon>
        <taxon>Streptomycetaceae</taxon>
        <taxon>Streptomyces</taxon>
    </lineage>
</organism>
<dbReference type="InterPro" id="IPR050267">
    <property type="entry name" value="Anti-sigma-factor_SerPK"/>
</dbReference>
<keyword evidence="1" id="KW-0418">Kinase</keyword>
<dbReference type="Pfam" id="PF13581">
    <property type="entry name" value="HATPase_c_2"/>
    <property type="match status" value="1"/>
</dbReference>